<feature type="coiled-coil region" evidence="2">
    <location>
        <begin position="5"/>
        <end position="39"/>
    </location>
</feature>
<accession>A0ABD3QWB2</accession>
<evidence type="ECO:0000256" key="2">
    <source>
        <dbReference type="SAM" id="Coils"/>
    </source>
</evidence>
<dbReference type="PANTHER" id="PTHR32083">
    <property type="entry name" value="CILIA AND FLAGELLA-ASSOCIATED PROTEIN 58-RELATED"/>
    <property type="match status" value="1"/>
</dbReference>
<dbReference type="EMBL" id="JABMIG020000010">
    <property type="protein sequence ID" value="KAL3804076.1"/>
    <property type="molecule type" value="Genomic_DNA"/>
</dbReference>
<gene>
    <name evidence="3" type="ORF">HJC23_006467</name>
</gene>
<dbReference type="AlphaFoldDB" id="A0ABD3QWB2"/>
<keyword evidence="4" id="KW-1185">Reference proteome</keyword>
<evidence type="ECO:0000313" key="4">
    <source>
        <dbReference type="Proteomes" id="UP001516023"/>
    </source>
</evidence>
<name>A0ABD3QWB2_9STRA</name>
<protein>
    <submittedName>
        <fullName evidence="3">Uncharacterized protein</fullName>
    </submittedName>
</protein>
<comment type="caution">
    <text evidence="3">The sequence shown here is derived from an EMBL/GenBank/DDBJ whole genome shotgun (WGS) entry which is preliminary data.</text>
</comment>
<evidence type="ECO:0000256" key="1">
    <source>
        <dbReference type="ARBA" id="ARBA00023054"/>
    </source>
</evidence>
<evidence type="ECO:0000313" key="3">
    <source>
        <dbReference type="EMBL" id="KAL3804076.1"/>
    </source>
</evidence>
<organism evidence="3 4">
    <name type="scientific">Cyclotella cryptica</name>
    <dbReference type="NCBI Taxonomy" id="29204"/>
    <lineage>
        <taxon>Eukaryota</taxon>
        <taxon>Sar</taxon>
        <taxon>Stramenopiles</taxon>
        <taxon>Ochrophyta</taxon>
        <taxon>Bacillariophyta</taxon>
        <taxon>Coscinodiscophyceae</taxon>
        <taxon>Thalassiosirophycidae</taxon>
        <taxon>Stephanodiscales</taxon>
        <taxon>Stephanodiscaceae</taxon>
        <taxon>Cyclotella</taxon>
    </lineage>
</organism>
<proteinExistence type="predicted"/>
<reference evidence="3 4" key="1">
    <citation type="journal article" date="2020" name="G3 (Bethesda)">
        <title>Improved Reference Genome for Cyclotella cryptica CCMP332, a Model for Cell Wall Morphogenesis, Salinity Adaptation, and Lipid Production in Diatoms (Bacillariophyta).</title>
        <authorList>
            <person name="Roberts W.R."/>
            <person name="Downey K.M."/>
            <person name="Ruck E.C."/>
            <person name="Traller J.C."/>
            <person name="Alverson A.J."/>
        </authorList>
    </citation>
    <scope>NUCLEOTIDE SEQUENCE [LARGE SCALE GENOMIC DNA]</scope>
    <source>
        <strain evidence="3 4">CCMP332</strain>
    </source>
</reference>
<dbReference type="PANTHER" id="PTHR32083:SF34">
    <property type="entry name" value="COILED-COIL DOMAIN-CONTAINING PROTEIN 146"/>
    <property type="match status" value="1"/>
</dbReference>
<feature type="coiled-coil region" evidence="2">
    <location>
        <begin position="271"/>
        <end position="298"/>
    </location>
</feature>
<keyword evidence="1 2" id="KW-0175">Coiled coil</keyword>
<sequence>MCPKHAEVLSKMESAEVALKAVQREIANMESHGKKLQLQLADIFEQNHLIVLPELERLNKLLSLSNQEVSVIKRACGNDEQRIVELSSLIEMYQKEVDDIQSLINERNAALNDLPEGETSTKDIAMIESSAKAIKAETEDIDERKKKVITQTGLQLQRRDDLKRQRSIDQKQLDLELVELEKKHRGFDDCAKALGEERVKQHSLASLRVEIEINVRAELEGIMHNSNFATADIRQVNAAKSCLAKKTQVTSKVKESLAQMEAKISVLHCRLSAIQSEKSSLEEEKSDLRSKLDSSLIKFLEYEDIDETLQKQLDDTMKLVSERECEVEQWRVEERKASTILSVMNEKRKILQRKIEQAHQINTDIQDAIRLQQLIEIDISNKMQDATAKMKEFSSLREMIESEKLETTMLIQTTNQALADMKRKCGDLQIQLRTLTSESDTKMDTLRLLRRDIDTSCQTRASDRRDKSHYWSTCRATLAEISKEEARMEQLKATLCFALKQVERVELQNSQTKYTKRSLADHLPAKRDQLVSVFNSINVYSQTLKKGELMCKQLEDEKKIADLKSIDIKRSNDVVKSKLQDQAEIKDKTETAKKQLELHTLETGQISNALESPNKERIRTLQGHDPSEEELRQNTSILESLESKNRMILLKKATALKEIMTRCKQLQDESNNWKESTKLYVKDVNDYQGRLHDLQRVHTAQLSELQMYTSLVEKLNTSKLELHLDLSPNGQFARNQERKLLVFRAHAKKQVVELRPTAYIPQGDEDEIIKVPRPFGRMAPFLPTEPGSTMRHIRKPQPISFFPQK</sequence>
<dbReference type="Proteomes" id="UP001516023">
    <property type="component" value="Unassembled WGS sequence"/>
</dbReference>